<reference evidence="2 3" key="1">
    <citation type="journal article" date="2018" name="Nat. Genet.">
        <title>The Rosa genome provides new insights in the design of modern roses.</title>
        <authorList>
            <person name="Bendahmane M."/>
        </authorList>
    </citation>
    <scope>NUCLEOTIDE SEQUENCE [LARGE SCALE GENOMIC DNA]</scope>
    <source>
        <strain evidence="3">cv. Old Blush</strain>
    </source>
</reference>
<accession>A0A2P6RY29</accession>
<dbReference type="Proteomes" id="UP000238479">
    <property type="component" value="Chromosome 2"/>
</dbReference>
<dbReference type="PANTHER" id="PTHR45923">
    <property type="entry name" value="PROTEIN SEY1"/>
    <property type="match status" value="1"/>
</dbReference>
<dbReference type="PANTHER" id="PTHR45923:SF2">
    <property type="entry name" value="PROTEIN SEY1"/>
    <property type="match status" value="1"/>
</dbReference>
<keyword evidence="1" id="KW-1133">Transmembrane helix</keyword>
<evidence type="ECO:0000313" key="2">
    <source>
        <dbReference type="EMBL" id="PRQ51331.1"/>
    </source>
</evidence>
<evidence type="ECO:0000313" key="3">
    <source>
        <dbReference type="Proteomes" id="UP000238479"/>
    </source>
</evidence>
<dbReference type="Pfam" id="PF05879">
    <property type="entry name" value="RHD3_GTPase"/>
    <property type="match status" value="1"/>
</dbReference>
<dbReference type="InterPro" id="IPR008803">
    <property type="entry name" value="RHD3/Sey1"/>
</dbReference>
<proteinExistence type="predicted"/>
<dbReference type="GO" id="GO:0005783">
    <property type="term" value="C:endoplasmic reticulum"/>
    <property type="evidence" value="ECO:0007669"/>
    <property type="project" value="TreeGrafter"/>
</dbReference>
<dbReference type="GO" id="GO:0016320">
    <property type="term" value="P:endoplasmic reticulum membrane fusion"/>
    <property type="evidence" value="ECO:0007669"/>
    <property type="project" value="TreeGrafter"/>
</dbReference>
<feature type="transmembrane region" description="Helical" evidence="1">
    <location>
        <begin position="82"/>
        <end position="101"/>
    </location>
</feature>
<dbReference type="GO" id="GO:0003924">
    <property type="term" value="F:GTPase activity"/>
    <property type="evidence" value="ECO:0007669"/>
    <property type="project" value="TreeGrafter"/>
</dbReference>
<dbReference type="AlphaFoldDB" id="A0A2P6RY29"/>
<sequence>MELPNKVTCKRLNSDLRVEANAGRKYNTLLLIIWLFVYAAFEKQSVLFALNVSDIVLIKMWYHDIGCEQAANKPILKTVIQLAWVEFLVVWLSLLFAEAFGKLRTGYQRRHQKPEARKETLLG</sequence>
<keyword evidence="3" id="KW-1185">Reference proteome</keyword>
<gene>
    <name evidence="2" type="ORF">RchiOBHm_Chr2g0143211</name>
</gene>
<keyword evidence="1" id="KW-0812">Transmembrane</keyword>
<protein>
    <submittedName>
        <fullName evidence="2">Uncharacterized protein</fullName>
    </submittedName>
</protein>
<name>A0A2P6RY29_ROSCH</name>
<dbReference type="EMBL" id="PDCK01000040">
    <property type="protein sequence ID" value="PRQ51331.1"/>
    <property type="molecule type" value="Genomic_DNA"/>
</dbReference>
<evidence type="ECO:0000256" key="1">
    <source>
        <dbReference type="SAM" id="Phobius"/>
    </source>
</evidence>
<dbReference type="Gramene" id="PRQ51331">
    <property type="protein sequence ID" value="PRQ51331"/>
    <property type="gene ID" value="RchiOBHm_Chr2g0143211"/>
</dbReference>
<comment type="caution">
    <text evidence="2">The sequence shown here is derived from an EMBL/GenBank/DDBJ whole genome shotgun (WGS) entry which is preliminary data.</text>
</comment>
<organism evidence="2 3">
    <name type="scientific">Rosa chinensis</name>
    <name type="common">China rose</name>
    <dbReference type="NCBI Taxonomy" id="74649"/>
    <lineage>
        <taxon>Eukaryota</taxon>
        <taxon>Viridiplantae</taxon>
        <taxon>Streptophyta</taxon>
        <taxon>Embryophyta</taxon>
        <taxon>Tracheophyta</taxon>
        <taxon>Spermatophyta</taxon>
        <taxon>Magnoliopsida</taxon>
        <taxon>eudicotyledons</taxon>
        <taxon>Gunneridae</taxon>
        <taxon>Pentapetalae</taxon>
        <taxon>rosids</taxon>
        <taxon>fabids</taxon>
        <taxon>Rosales</taxon>
        <taxon>Rosaceae</taxon>
        <taxon>Rosoideae</taxon>
        <taxon>Rosoideae incertae sedis</taxon>
        <taxon>Rosa</taxon>
    </lineage>
</organism>
<feature type="transmembrane region" description="Helical" evidence="1">
    <location>
        <begin position="26"/>
        <end position="41"/>
    </location>
</feature>
<keyword evidence="1" id="KW-0472">Membrane</keyword>